<feature type="region of interest" description="Disordered" evidence="1">
    <location>
        <begin position="58"/>
        <end position="114"/>
    </location>
</feature>
<dbReference type="AlphaFoldDB" id="A0A8S9LII8"/>
<reference evidence="2" key="1">
    <citation type="submission" date="2019-12" db="EMBL/GenBank/DDBJ databases">
        <title>Genome sequencing and annotation of Brassica cretica.</title>
        <authorList>
            <person name="Studholme D.J."/>
            <person name="Sarris P.F."/>
        </authorList>
    </citation>
    <scope>NUCLEOTIDE SEQUENCE</scope>
    <source>
        <strain evidence="2">PFS-102/07</strain>
        <tissue evidence="2">Leaf</tissue>
    </source>
</reference>
<evidence type="ECO:0000313" key="2">
    <source>
        <dbReference type="EMBL" id="KAF2605146.1"/>
    </source>
</evidence>
<comment type="caution">
    <text evidence="2">The sequence shown here is derived from an EMBL/GenBank/DDBJ whole genome shotgun (WGS) entry which is preliminary data.</text>
</comment>
<feature type="region of interest" description="Disordered" evidence="1">
    <location>
        <begin position="1"/>
        <end position="30"/>
    </location>
</feature>
<proteinExistence type="predicted"/>
<gene>
    <name evidence="2" type="ORF">F2Q70_00027728</name>
</gene>
<sequence>MGSQNGDSLKKEEDENTADENQNSAKRSLSFCLPSADVQVTSDHPKAHENIEVLNEEAKTVGNSVNTGVRRSERKAALGSAVNTRSKRKAALEEPNPDSIGARLRQRRRSQSGL</sequence>
<accession>A0A8S9LII8</accession>
<protein>
    <submittedName>
        <fullName evidence="2">Uncharacterized protein</fullName>
    </submittedName>
</protein>
<dbReference type="EMBL" id="QGKY02000094">
    <property type="protein sequence ID" value="KAF2605146.1"/>
    <property type="molecule type" value="Genomic_DNA"/>
</dbReference>
<feature type="compositionally biased region" description="Basic residues" evidence="1">
    <location>
        <begin position="104"/>
        <end position="114"/>
    </location>
</feature>
<evidence type="ECO:0000256" key="1">
    <source>
        <dbReference type="SAM" id="MobiDB-lite"/>
    </source>
</evidence>
<name>A0A8S9LII8_BRACR</name>
<organism evidence="2">
    <name type="scientific">Brassica cretica</name>
    <name type="common">Mustard</name>
    <dbReference type="NCBI Taxonomy" id="69181"/>
    <lineage>
        <taxon>Eukaryota</taxon>
        <taxon>Viridiplantae</taxon>
        <taxon>Streptophyta</taxon>
        <taxon>Embryophyta</taxon>
        <taxon>Tracheophyta</taxon>
        <taxon>Spermatophyta</taxon>
        <taxon>Magnoliopsida</taxon>
        <taxon>eudicotyledons</taxon>
        <taxon>Gunneridae</taxon>
        <taxon>Pentapetalae</taxon>
        <taxon>rosids</taxon>
        <taxon>malvids</taxon>
        <taxon>Brassicales</taxon>
        <taxon>Brassicaceae</taxon>
        <taxon>Brassiceae</taxon>
        <taxon>Brassica</taxon>
    </lineage>
</organism>